<feature type="coiled-coil region" evidence="1">
    <location>
        <begin position="109"/>
        <end position="143"/>
    </location>
</feature>
<organism evidence="3 4">
    <name type="scientific">Arabidopsis arenosa</name>
    <name type="common">Sand rock-cress</name>
    <name type="synonym">Cardaminopsis arenosa</name>
    <dbReference type="NCBI Taxonomy" id="38785"/>
    <lineage>
        <taxon>Eukaryota</taxon>
        <taxon>Viridiplantae</taxon>
        <taxon>Streptophyta</taxon>
        <taxon>Embryophyta</taxon>
        <taxon>Tracheophyta</taxon>
        <taxon>Spermatophyta</taxon>
        <taxon>Magnoliopsida</taxon>
        <taxon>eudicotyledons</taxon>
        <taxon>Gunneridae</taxon>
        <taxon>Pentapetalae</taxon>
        <taxon>rosids</taxon>
        <taxon>malvids</taxon>
        <taxon>Brassicales</taxon>
        <taxon>Brassicaceae</taxon>
        <taxon>Camelineae</taxon>
        <taxon>Arabidopsis</taxon>
    </lineage>
</organism>
<accession>A0A8S2B1M1</accession>
<evidence type="ECO:0000313" key="3">
    <source>
        <dbReference type="EMBL" id="CAE6181495.1"/>
    </source>
</evidence>
<sequence length="438" mass="50095">MVGETKNKELQEESVKWTKRIKDLERRLEVAKSALEHVNLIKEKKEEDSFLTGDATIQALEESFLGDESPKEIVSLIQQWEQRNSTASILKNNEKHVNKQKRDLELKKIVEQNLLLRKNEEQRQELQEMLSILKRDIELKENKWKMEHHLLQRKNEEQRQDLFKEMATILKDNEKQINELMNDMELKENEWKVEREKLEDKRDALSKENKSCIEELSAFKECYEKERASWESRKGDLKGERDYFQEEFHTLLNKNLLLDCSHDKLTVGSPLQKFPETLPLWMRPLVAPKGHISGDELGVFMGALVSITAFVVTCTNENVKFIALSAFASLCGLIISTIFNNIVSRLSTDKGAKFKPTLLKGLNSLPWVIVGGLVPILGGFIPNWQIRLGVTAAATLILKMIFAYLWSVSYNISTKKASAVVALGVVGISLAAGLPHLL</sequence>
<evidence type="ECO:0000256" key="2">
    <source>
        <dbReference type="SAM" id="Phobius"/>
    </source>
</evidence>
<reference evidence="3" key="1">
    <citation type="submission" date="2021-01" db="EMBL/GenBank/DDBJ databases">
        <authorList>
            <person name="Bezrukov I."/>
        </authorList>
    </citation>
    <scope>NUCLEOTIDE SEQUENCE</scope>
</reference>
<dbReference type="EMBL" id="LR999457">
    <property type="protein sequence ID" value="CAE6181495.1"/>
    <property type="molecule type" value="Genomic_DNA"/>
</dbReference>
<gene>
    <name evidence="3" type="ORF">AARE701A_LOCUS18695</name>
</gene>
<name>A0A8S2B1M1_ARAAE</name>
<proteinExistence type="predicted"/>
<feature type="coiled-coil region" evidence="1">
    <location>
        <begin position="7"/>
        <end position="41"/>
    </location>
</feature>
<keyword evidence="2" id="KW-0812">Transmembrane</keyword>
<dbReference type="AlphaFoldDB" id="A0A8S2B1M1"/>
<feature type="transmembrane region" description="Helical" evidence="2">
    <location>
        <begin position="388"/>
        <end position="406"/>
    </location>
</feature>
<feature type="transmembrane region" description="Helical" evidence="2">
    <location>
        <begin position="418"/>
        <end position="437"/>
    </location>
</feature>
<keyword evidence="1" id="KW-0175">Coiled coil</keyword>
<protein>
    <submittedName>
        <fullName evidence="3">Uncharacterized protein</fullName>
    </submittedName>
</protein>
<evidence type="ECO:0000313" key="4">
    <source>
        <dbReference type="Proteomes" id="UP000682877"/>
    </source>
</evidence>
<dbReference type="Proteomes" id="UP000682877">
    <property type="component" value="Chromosome 7"/>
</dbReference>
<feature type="transmembrane region" description="Helical" evidence="2">
    <location>
        <begin position="364"/>
        <end position="382"/>
    </location>
</feature>
<evidence type="ECO:0000256" key="1">
    <source>
        <dbReference type="SAM" id="Coils"/>
    </source>
</evidence>
<keyword evidence="4" id="KW-1185">Reference proteome</keyword>
<keyword evidence="2" id="KW-1133">Transmembrane helix</keyword>
<feature type="coiled-coil region" evidence="1">
    <location>
        <begin position="170"/>
        <end position="215"/>
    </location>
</feature>
<keyword evidence="2" id="KW-0472">Membrane</keyword>
<feature type="transmembrane region" description="Helical" evidence="2">
    <location>
        <begin position="321"/>
        <end position="343"/>
    </location>
</feature>